<evidence type="ECO:0000256" key="9">
    <source>
        <dbReference type="ARBA" id="ARBA00022840"/>
    </source>
</evidence>
<accession>Q9AVP6</accession>
<dbReference type="SFLD" id="SFLDS00003">
    <property type="entry name" value="Haloacid_Dehalogenase"/>
    <property type="match status" value="1"/>
</dbReference>
<feature type="transmembrane region" description="Helical" evidence="16">
    <location>
        <begin position="248"/>
        <end position="271"/>
    </location>
</feature>
<dbReference type="EC" id="7.1.2.1" evidence="16"/>
<evidence type="ECO:0000256" key="15">
    <source>
        <dbReference type="ARBA" id="ARBA00048122"/>
    </source>
</evidence>
<evidence type="ECO:0000256" key="13">
    <source>
        <dbReference type="ARBA" id="ARBA00023065"/>
    </source>
</evidence>
<keyword evidence="13 16" id="KW-0406">Ion transport</keyword>
<evidence type="ECO:0000256" key="2">
    <source>
        <dbReference type="ARBA" id="ARBA00008804"/>
    </source>
</evidence>
<dbReference type="Gene3D" id="3.40.50.1000">
    <property type="entry name" value="HAD superfamily/HAD-like"/>
    <property type="match status" value="1"/>
</dbReference>
<dbReference type="GO" id="GO:0008553">
    <property type="term" value="F:P-type proton-exporting transporter activity"/>
    <property type="evidence" value="ECO:0007669"/>
    <property type="project" value="UniProtKB-UniRule"/>
</dbReference>
<dbReference type="Gene3D" id="1.20.1110.10">
    <property type="entry name" value="Calcium-transporting ATPase, transmembrane domain"/>
    <property type="match status" value="1"/>
</dbReference>
<keyword evidence="14 16" id="KW-0472">Membrane</keyword>
<evidence type="ECO:0000256" key="4">
    <source>
        <dbReference type="ARBA" id="ARBA00022553"/>
    </source>
</evidence>
<reference evidence="18" key="1">
    <citation type="submission" date="2001-02" db="EMBL/GenBank/DDBJ databases">
        <title>VFK1, a Vicia faba K+ channel involved in phloem unloading.</title>
        <authorList>
            <person name="Ache P."/>
            <person name="Becker D."/>
            <person name="Deeken R."/>
            <person name="Dreyer I."/>
            <person name="Weber H."/>
            <person name="Fromm J."/>
            <person name="Hedrich R."/>
        </authorList>
    </citation>
    <scope>NUCLEOTIDE SEQUENCE</scope>
</reference>
<dbReference type="GO" id="GO:0046872">
    <property type="term" value="F:metal ion binding"/>
    <property type="evidence" value="ECO:0007669"/>
    <property type="project" value="UniProtKB-KW"/>
</dbReference>
<dbReference type="InterPro" id="IPR023299">
    <property type="entry name" value="ATPase_P-typ_cyto_dom_N"/>
</dbReference>
<keyword evidence="6" id="KW-0479">Metal-binding</keyword>
<comment type="similarity">
    <text evidence="2 16">Belongs to the cation transport ATPase (P-type) (TC 3.A.3) family. Type IIIA subfamily.</text>
</comment>
<keyword evidence="7 16" id="KW-0547">Nucleotide-binding</keyword>
<keyword evidence="8 16" id="KW-0375">Hydrogen ion transport</keyword>
<comment type="subcellular location">
    <subcellularLocation>
        <location evidence="16">Cell membrane</location>
        <topology evidence="16">Multi-pass membrane protein</topology>
    </subcellularLocation>
    <subcellularLocation>
        <location evidence="1">Membrane</location>
        <topology evidence="1">Multi-pass membrane protein</topology>
    </subcellularLocation>
</comment>
<dbReference type="FunFam" id="1.20.1110.10:FF:000045">
    <property type="entry name" value="ATPase 4 plasma membrane-type"/>
    <property type="match status" value="1"/>
</dbReference>
<dbReference type="SFLD" id="SFLDF00027">
    <property type="entry name" value="p-type_atpase"/>
    <property type="match status" value="1"/>
</dbReference>
<feature type="transmembrane region" description="Helical" evidence="16">
    <location>
        <begin position="679"/>
        <end position="696"/>
    </location>
</feature>
<keyword evidence="5 16" id="KW-0812">Transmembrane</keyword>
<dbReference type="SUPFAM" id="SSF56784">
    <property type="entry name" value="HAD-like"/>
    <property type="match status" value="1"/>
</dbReference>
<dbReference type="InterPro" id="IPR006534">
    <property type="entry name" value="P-type_ATPase_IIIA"/>
</dbReference>
<dbReference type="PRINTS" id="PR00120">
    <property type="entry name" value="HATPASE"/>
</dbReference>
<keyword evidence="4" id="KW-0597">Phosphoprotein</keyword>
<dbReference type="FunFam" id="3.40.1110.10:FF:000004">
    <property type="entry name" value="Plasma membrane ATPase"/>
    <property type="match status" value="1"/>
</dbReference>
<dbReference type="GO" id="GO:0120029">
    <property type="term" value="P:proton export across plasma membrane"/>
    <property type="evidence" value="ECO:0007669"/>
    <property type="project" value="UniProtKB-UniRule"/>
</dbReference>
<dbReference type="Pfam" id="PF00690">
    <property type="entry name" value="Cation_ATPase_N"/>
    <property type="match status" value="1"/>
</dbReference>
<dbReference type="NCBIfam" id="TIGR01494">
    <property type="entry name" value="ATPase_P-type"/>
    <property type="match status" value="2"/>
</dbReference>
<dbReference type="PANTHER" id="PTHR42861">
    <property type="entry name" value="CALCIUM-TRANSPORTING ATPASE"/>
    <property type="match status" value="1"/>
</dbReference>
<keyword evidence="12 16" id="KW-1133">Transmembrane helix</keyword>
<dbReference type="CDD" id="cd02076">
    <property type="entry name" value="P-type_ATPase_H"/>
    <property type="match status" value="1"/>
</dbReference>
<evidence type="ECO:0000256" key="16">
    <source>
        <dbReference type="RuleBase" id="RU362083"/>
    </source>
</evidence>
<sequence>MAEEQKPETLQAVLKETVDLENIPIDEVFENLRCSREGLTSEAAEQRLTIFGHNKLEEKRESKLLKFLGFMWNPLSWVMEAARIMAIALANGGNKAPDWQDFVGIITLLIINSTISFIDQNNAGNAAAALMASLAPKAKVLRDGRWSEQDAAILVPGDIISIKLGDIVPADARLLEGDPLKIDQSALTGESLPVTKAPGDGVYSGSTCKQGEIECVVIATGVHTFFGKAAHLVDTTNQVGHFQKVLTAIGNFCICSIAVGMLIELVVMYPIQHRRYRPGIDNLLVLLIGGIPIAMPTVLSVTMAIGSHRLSQQGAITKRMTAIEEMAGMDVLCSDKTGTLTLNKLTVDKNLVEVFAKGVDAETVVLMAARASRLENQDAIDTAIVGTLADPKEARAGIQEVHFLPFNPTDKRTALTYTDQEGKMHRVSKGAPEQILNLAHNKTDIERRVHAVIDKFAERGLRSLAVAYQEVPEGRKESPGSPWQFIGLMPLLHPPRHDSAETIRRALDLGVNVKMITGDQLAIGKETGRRLGMGTNMYPSSALLGQHKDESIAALPVDDLIEKADGFAGVFPEHKYEIVKRLQARKHICGMTGDGVNDAPALKKADIGIAVADATDAARSASDIVLTEPGLSVIISAVLTSRAIFQRMKNYTIYAVSITIRIVLGFMLLALIWKFDFPPFMVLIIAILNDGTIMTISKDRVKPSPLPDSWKLSEIFTTGVVLGRYLAMMTVIFFWAAYKTDFFPKVFGVATLEKYAHDDFRKLASAIYLQVSTISQALIFVTRSRGWSYVERPGLLLVAAFIVAQLIATLIAVYASWSFAAIEGIGWGWAGVIWLYNIIFYIPLDFIKFFTRYALSGRAWDLVIEQRIAFTRQKDFGKEQRELQWAHAQRTLHGLQPPDTKMFTERTHVTELNQMAEEAKRRAEIARLRELHTLKGHVESVVRLKGLDIDTIQQAYTV</sequence>
<evidence type="ECO:0000256" key="5">
    <source>
        <dbReference type="ARBA" id="ARBA00022692"/>
    </source>
</evidence>
<evidence type="ECO:0000256" key="10">
    <source>
        <dbReference type="ARBA" id="ARBA00022842"/>
    </source>
</evidence>
<evidence type="ECO:0000256" key="3">
    <source>
        <dbReference type="ARBA" id="ARBA00022448"/>
    </source>
</evidence>
<comment type="catalytic activity">
    <reaction evidence="15 16">
        <text>ATP + H2O + H(+)(in) = ADP + phosphate + 2 H(+)(out)</text>
        <dbReference type="Rhea" id="RHEA:20852"/>
        <dbReference type="ChEBI" id="CHEBI:15377"/>
        <dbReference type="ChEBI" id="CHEBI:15378"/>
        <dbReference type="ChEBI" id="CHEBI:30616"/>
        <dbReference type="ChEBI" id="CHEBI:43474"/>
        <dbReference type="ChEBI" id="CHEBI:456216"/>
        <dbReference type="EC" id="7.1.2.1"/>
    </reaction>
</comment>
<dbReference type="SFLD" id="SFLDG00002">
    <property type="entry name" value="C1.7:_P-type_atpase_like"/>
    <property type="match status" value="1"/>
</dbReference>
<dbReference type="InterPro" id="IPR023298">
    <property type="entry name" value="ATPase_P-typ_TM_dom_sf"/>
</dbReference>
<evidence type="ECO:0000256" key="7">
    <source>
        <dbReference type="ARBA" id="ARBA00022741"/>
    </source>
</evidence>
<keyword evidence="11 16" id="KW-1278">Translocase</keyword>
<feature type="transmembrane region" description="Helical" evidence="16">
    <location>
        <begin position="283"/>
        <end position="305"/>
    </location>
</feature>
<feature type="transmembrane region" description="Helical" evidence="16">
    <location>
        <begin position="652"/>
        <end position="673"/>
    </location>
</feature>
<dbReference type="FunFam" id="2.70.150.10:FF:000004">
    <property type="entry name" value="Plasma membrane ATPase"/>
    <property type="match status" value="1"/>
</dbReference>
<dbReference type="NCBIfam" id="TIGR01647">
    <property type="entry name" value="ATPase-IIIA_H"/>
    <property type="match status" value="1"/>
</dbReference>
<dbReference type="SMART" id="SM00831">
    <property type="entry name" value="Cation_ATPase_N"/>
    <property type="match status" value="1"/>
</dbReference>
<evidence type="ECO:0000313" key="18">
    <source>
        <dbReference type="EMBL" id="CAC29435.1"/>
    </source>
</evidence>
<feature type="domain" description="Cation-transporting P-type ATPase N-terminal" evidence="17">
    <location>
        <begin position="19"/>
        <end position="91"/>
    </location>
</feature>
<dbReference type="SUPFAM" id="SSF81653">
    <property type="entry name" value="Calcium ATPase, transduction domain A"/>
    <property type="match status" value="1"/>
</dbReference>
<keyword evidence="10 16" id="KW-0460">Magnesium</keyword>
<dbReference type="Gene3D" id="6.10.140.890">
    <property type="match status" value="1"/>
</dbReference>
<dbReference type="InterPro" id="IPR004014">
    <property type="entry name" value="ATPase_P-typ_cation-transptr_N"/>
</dbReference>
<dbReference type="SUPFAM" id="SSF81665">
    <property type="entry name" value="Calcium ATPase, transmembrane domain M"/>
    <property type="match status" value="1"/>
</dbReference>
<evidence type="ECO:0000256" key="1">
    <source>
        <dbReference type="ARBA" id="ARBA00004141"/>
    </source>
</evidence>
<comment type="caution">
    <text evidence="16">Lacks conserved residue(s) required for the propagation of feature annotation.</text>
</comment>
<evidence type="ECO:0000256" key="6">
    <source>
        <dbReference type="ARBA" id="ARBA00022723"/>
    </source>
</evidence>
<dbReference type="Gene3D" id="2.70.150.10">
    <property type="entry name" value="Calcium-transporting ATPase, cytoplasmic transduction domain A"/>
    <property type="match status" value="1"/>
</dbReference>
<dbReference type="InterPro" id="IPR001757">
    <property type="entry name" value="P_typ_ATPase"/>
</dbReference>
<dbReference type="InterPro" id="IPR018303">
    <property type="entry name" value="ATPase_P-typ_P_site"/>
</dbReference>
<protein>
    <recommendedName>
        <fullName evidence="16">Plasma membrane ATPase</fullName>
        <ecNumber evidence="16">7.1.2.1</ecNumber>
    </recommendedName>
</protein>
<keyword evidence="9 16" id="KW-0067">ATP-binding</keyword>
<evidence type="ECO:0000256" key="14">
    <source>
        <dbReference type="ARBA" id="ARBA00023136"/>
    </source>
</evidence>
<gene>
    <name evidence="18" type="primary">vha4</name>
</gene>
<dbReference type="InterPro" id="IPR023214">
    <property type="entry name" value="HAD_sf"/>
</dbReference>
<dbReference type="FunFam" id="3.40.50.1000:FF:000211">
    <property type="entry name" value="Plasma membrane ATPase"/>
    <property type="match status" value="1"/>
</dbReference>
<evidence type="ECO:0000256" key="12">
    <source>
        <dbReference type="ARBA" id="ARBA00022989"/>
    </source>
</evidence>
<dbReference type="AlphaFoldDB" id="Q9AVP6"/>
<proteinExistence type="evidence at transcript level"/>
<feature type="transmembrane region" description="Helical" evidence="16">
    <location>
        <begin position="794"/>
        <end position="815"/>
    </location>
</feature>
<organism evidence="18">
    <name type="scientific">Vicia faba</name>
    <name type="common">Broad bean</name>
    <name type="synonym">Faba vulgaris</name>
    <dbReference type="NCBI Taxonomy" id="3906"/>
    <lineage>
        <taxon>Eukaryota</taxon>
        <taxon>Viridiplantae</taxon>
        <taxon>Streptophyta</taxon>
        <taxon>Embryophyta</taxon>
        <taxon>Tracheophyta</taxon>
        <taxon>Spermatophyta</taxon>
        <taxon>Magnoliopsida</taxon>
        <taxon>eudicotyledons</taxon>
        <taxon>Gunneridae</taxon>
        <taxon>Pentapetalae</taxon>
        <taxon>rosids</taxon>
        <taxon>fabids</taxon>
        <taxon>Fabales</taxon>
        <taxon>Fabaceae</taxon>
        <taxon>Papilionoideae</taxon>
        <taxon>50 kb inversion clade</taxon>
        <taxon>NPAAA clade</taxon>
        <taxon>Hologalegina</taxon>
        <taxon>IRL clade</taxon>
        <taxon>Fabeae</taxon>
        <taxon>Vicia</taxon>
    </lineage>
</organism>
<feature type="transmembrane region" description="Helical" evidence="16">
    <location>
        <begin position="827"/>
        <end position="844"/>
    </location>
</feature>
<dbReference type="Gene3D" id="3.40.1110.10">
    <property type="entry name" value="Calcium-transporting ATPase, cytoplasmic domain N"/>
    <property type="match status" value="1"/>
</dbReference>
<feature type="transmembrane region" description="Helical" evidence="16">
    <location>
        <begin position="716"/>
        <end position="738"/>
    </location>
</feature>
<dbReference type="InterPro" id="IPR059000">
    <property type="entry name" value="ATPase_P-type_domA"/>
</dbReference>
<evidence type="ECO:0000256" key="11">
    <source>
        <dbReference type="ARBA" id="ARBA00022967"/>
    </source>
</evidence>
<dbReference type="GO" id="GO:0005886">
    <property type="term" value="C:plasma membrane"/>
    <property type="evidence" value="ECO:0007669"/>
    <property type="project" value="UniProtKB-SubCell"/>
</dbReference>
<dbReference type="Pfam" id="PF00702">
    <property type="entry name" value="Hydrolase"/>
    <property type="match status" value="1"/>
</dbReference>
<dbReference type="PROSITE" id="PS00154">
    <property type="entry name" value="ATPASE_E1_E2"/>
    <property type="match status" value="1"/>
</dbReference>
<keyword evidence="3 16" id="KW-0813">Transport</keyword>
<dbReference type="EMBL" id="AJ310523">
    <property type="protein sequence ID" value="CAC29435.1"/>
    <property type="molecule type" value="mRNA"/>
</dbReference>
<dbReference type="GO" id="GO:0016887">
    <property type="term" value="F:ATP hydrolysis activity"/>
    <property type="evidence" value="ECO:0007669"/>
    <property type="project" value="InterPro"/>
</dbReference>
<name>Q9AVP6_VICFA</name>
<dbReference type="Pfam" id="PF00122">
    <property type="entry name" value="E1-E2_ATPase"/>
    <property type="match status" value="1"/>
</dbReference>
<dbReference type="InterPro" id="IPR008250">
    <property type="entry name" value="ATPase_P-typ_transduc_dom_A_sf"/>
</dbReference>
<dbReference type="GO" id="GO:0005524">
    <property type="term" value="F:ATP binding"/>
    <property type="evidence" value="ECO:0007669"/>
    <property type="project" value="UniProtKB-UniRule"/>
</dbReference>
<dbReference type="PRINTS" id="PR00119">
    <property type="entry name" value="CATATPASE"/>
</dbReference>
<evidence type="ECO:0000256" key="8">
    <source>
        <dbReference type="ARBA" id="ARBA00022781"/>
    </source>
</evidence>
<dbReference type="InterPro" id="IPR044492">
    <property type="entry name" value="P_typ_ATPase_HD_dom"/>
</dbReference>
<dbReference type="InterPro" id="IPR036412">
    <property type="entry name" value="HAD-like_sf"/>
</dbReference>
<evidence type="ECO:0000259" key="17">
    <source>
        <dbReference type="SMART" id="SM00831"/>
    </source>
</evidence>